<dbReference type="GO" id="GO:0006273">
    <property type="term" value="P:lagging strand elongation"/>
    <property type="evidence" value="ECO:0007669"/>
    <property type="project" value="UniProtKB-ARBA"/>
</dbReference>
<dbReference type="FunCoup" id="L0P9S7">
    <property type="interactions" value="289"/>
</dbReference>
<dbReference type="InParanoid" id="L0P9S7"/>
<dbReference type="EMBL" id="CAKM01000159">
    <property type="protein sequence ID" value="CCJ29133.1"/>
    <property type="molecule type" value="Genomic_DNA"/>
</dbReference>
<evidence type="ECO:0000259" key="11">
    <source>
        <dbReference type="Pfam" id="PF18018"/>
    </source>
</evidence>
<comment type="catalytic activity">
    <reaction evidence="9">
        <text>DNA(n) + a 2'-deoxyribonucleoside 5'-triphosphate = DNA(n+1) + diphosphate</text>
        <dbReference type="Rhea" id="RHEA:22508"/>
        <dbReference type="Rhea" id="RHEA-COMP:17339"/>
        <dbReference type="Rhea" id="RHEA-COMP:17340"/>
        <dbReference type="ChEBI" id="CHEBI:33019"/>
        <dbReference type="ChEBI" id="CHEBI:61560"/>
        <dbReference type="ChEBI" id="CHEBI:173112"/>
        <dbReference type="EC" id="2.7.7.7"/>
    </reaction>
</comment>
<dbReference type="PANTHER" id="PTHR10416:SF0">
    <property type="entry name" value="DNA POLYMERASE DELTA SUBUNIT 2"/>
    <property type="match status" value="1"/>
</dbReference>
<dbReference type="CDD" id="cd07387">
    <property type="entry name" value="MPP_PolD2_C"/>
    <property type="match status" value="1"/>
</dbReference>
<dbReference type="VEuPathDB" id="FungiDB:PNEJI1_002668"/>
<dbReference type="STRING" id="1209962.L0P9S7"/>
<dbReference type="GO" id="GO:0003887">
    <property type="term" value="F:DNA-directed DNA polymerase activity"/>
    <property type="evidence" value="ECO:0007669"/>
    <property type="project" value="UniProtKB-KW"/>
</dbReference>
<keyword evidence="6" id="KW-0235">DNA replication</keyword>
<feature type="domain" description="DNA polymerase alpha/delta/epsilon subunit B" evidence="10">
    <location>
        <begin position="173"/>
        <end position="390"/>
    </location>
</feature>
<dbReference type="EC" id="2.7.7.7" evidence="3"/>
<feature type="domain" description="DNA polymerase delta subunit OB-fold" evidence="11">
    <location>
        <begin position="15"/>
        <end position="149"/>
    </location>
</feature>
<dbReference type="GO" id="GO:1902969">
    <property type="term" value="P:mitotic DNA replication"/>
    <property type="evidence" value="ECO:0007669"/>
    <property type="project" value="UniProtKB-ARBA"/>
</dbReference>
<evidence type="ECO:0000256" key="8">
    <source>
        <dbReference type="ARBA" id="ARBA00023242"/>
    </source>
</evidence>
<sequence>MVYLITEKKRTYQQQYANMYFLRLVHIRPKIVHQAQQNWGDMVIKDWKVKRASRLLDIVHGEICWIVGTVYVDAPLKPNILDDIKKDYWMVGPKNEKYIDSTNSNVILEDEYGRIRLVGSKILQEFLVTGCVIGALGFEIQNGNFEVIDLCFPELPNQISLPNRNNTDTHKYVALVSGLNITDKTSNLLPLFLLAEYLNGGIGHQVDRVASSQIVQFIIAGNSIALSETENTLTNKKKPFNAFIYNSKPAEMFDIFLSNICATTSVILMPGESDPSNTLLPQQPIHFSFIPNAKHYYGSTLKTSTNPMWLEIDGVNFFRFLGSSGQTINDIYKYTNKHNKLSIMEYTLRWQHCAPTAPDTLWCYPFLEKDPFILSETPHVYFVGNQEEFNTKFIEGENGQIIRLIMLPVFSKTDTIVLLNLSTLECEEVKFSIHDKITL</sequence>
<keyword evidence="4" id="KW-0808">Transferase</keyword>
<comment type="caution">
    <text evidence="12">The sequence shown here is derived from an EMBL/GenBank/DDBJ whole genome shotgun (WGS) entry which is preliminary data.</text>
</comment>
<dbReference type="PANTHER" id="PTHR10416">
    <property type="entry name" value="DNA POLYMERASE DELTA SUBUNIT 2"/>
    <property type="match status" value="1"/>
</dbReference>
<evidence type="ECO:0000256" key="7">
    <source>
        <dbReference type="ARBA" id="ARBA00022932"/>
    </source>
</evidence>
<evidence type="ECO:0000313" key="13">
    <source>
        <dbReference type="Proteomes" id="UP000010422"/>
    </source>
</evidence>
<keyword evidence="7" id="KW-0239">DNA-directed DNA polymerase</keyword>
<evidence type="ECO:0000256" key="9">
    <source>
        <dbReference type="ARBA" id="ARBA00049244"/>
    </source>
</evidence>
<protein>
    <recommendedName>
        <fullName evidence="3">DNA-directed DNA polymerase</fullName>
        <ecNumber evidence="3">2.7.7.7</ecNumber>
    </recommendedName>
</protein>
<evidence type="ECO:0000256" key="3">
    <source>
        <dbReference type="ARBA" id="ARBA00012417"/>
    </source>
</evidence>
<dbReference type="FunFam" id="2.40.50.430:FF:000002">
    <property type="entry name" value="DNA polymerase delta subunit"/>
    <property type="match status" value="1"/>
</dbReference>
<evidence type="ECO:0000256" key="1">
    <source>
        <dbReference type="ARBA" id="ARBA00004123"/>
    </source>
</evidence>
<dbReference type="Pfam" id="PF04042">
    <property type="entry name" value="DNA_pol_E_B"/>
    <property type="match status" value="1"/>
</dbReference>
<dbReference type="GO" id="GO:0003677">
    <property type="term" value="F:DNA binding"/>
    <property type="evidence" value="ECO:0007669"/>
    <property type="project" value="InterPro"/>
</dbReference>
<name>L0P9S7_PNEJI</name>
<keyword evidence="8" id="KW-0539">Nucleus</keyword>
<dbReference type="InterPro" id="IPR024826">
    <property type="entry name" value="DNA_pol_delta/II_ssu"/>
</dbReference>
<evidence type="ECO:0000256" key="4">
    <source>
        <dbReference type="ARBA" id="ARBA00022679"/>
    </source>
</evidence>
<gene>
    <name evidence="12" type="ORF">PNEJI1_002668</name>
</gene>
<dbReference type="Gene3D" id="3.60.21.50">
    <property type="match status" value="1"/>
</dbReference>
<dbReference type="Gene3D" id="2.40.50.430">
    <property type="match status" value="1"/>
</dbReference>
<comment type="subcellular location">
    <subcellularLocation>
        <location evidence="1">Nucleus</location>
    </subcellularLocation>
</comment>
<evidence type="ECO:0000256" key="5">
    <source>
        <dbReference type="ARBA" id="ARBA00022695"/>
    </source>
</evidence>
<proteinExistence type="inferred from homology"/>
<dbReference type="AlphaFoldDB" id="L0P9S7"/>
<evidence type="ECO:0000313" key="12">
    <source>
        <dbReference type="EMBL" id="CCJ29133.1"/>
    </source>
</evidence>
<dbReference type="Proteomes" id="UP000010422">
    <property type="component" value="Unassembled WGS sequence"/>
</dbReference>
<evidence type="ECO:0000256" key="6">
    <source>
        <dbReference type="ARBA" id="ARBA00022705"/>
    </source>
</evidence>
<organism evidence="13">
    <name type="scientific">Pneumocystis jirovecii</name>
    <name type="common">Human pneumocystis pneumonia agent</name>
    <dbReference type="NCBI Taxonomy" id="42068"/>
    <lineage>
        <taxon>Eukaryota</taxon>
        <taxon>Fungi</taxon>
        <taxon>Dikarya</taxon>
        <taxon>Ascomycota</taxon>
        <taxon>Taphrinomycotina</taxon>
        <taxon>Pneumocystomycetes</taxon>
        <taxon>Pneumocystaceae</taxon>
        <taxon>Pneumocystis</taxon>
    </lineage>
</organism>
<dbReference type="InterPro" id="IPR040663">
    <property type="entry name" value="DNA_pol_D_N"/>
</dbReference>
<dbReference type="GO" id="GO:0043625">
    <property type="term" value="C:delta DNA polymerase complex"/>
    <property type="evidence" value="ECO:0007669"/>
    <property type="project" value="TreeGrafter"/>
</dbReference>
<dbReference type="Pfam" id="PF18018">
    <property type="entry name" value="DNA_pol_D_N"/>
    <property type="match status" value="1"/>
</dbReference>
<accession>L0P9S7</accession>
<comment type="similarity">
    <text evidence="2">Belongs to the DNA polymerase delta/II small subunit family.</text>
</comment>
<keyword evidence="5" id="KW-0548">Nucleotidyltransferase</keyword>
<dbReference type="InterPro" id="IPR007185">
    <property type="entry name" value="DNA_pol_a/d/e_bsu"/>
</dbReference>
<evidence type="ECO:0000256" key="2">
    <source>
        <dbReference type="ARBA" id="ARBA00006035"/>
    </source>
</evidence>
<dbReference type="InterPro" id="IPR041863">
    <property type="entry name" value="PolD2_C"/>
</dbReference>
<reference evidence="12 13" key="1">
    <citation type="journal article" date="2012" name="MBio">
        <title>De novo assembly of the Pneumocystis jirovecii genome from a single bronchoalveolar lavage fluid specimen from a patient.</title>
        <authorList>
            <person name="Cisse O.H."/>
            <person name="Pagni M."/>
            <person name="Hauser P.M."/>
        </authorList>
    </citation>
    <scope>NUCLEOTIDE SEQUENCE [LARGE SCALE GENOMIC DNA]</scope>
    <source>
        <strain evidence="12 13">SE8</strain>
    </source>
</reference>
<dbReference type="GO" id="GO:0006281">
    <property type="term" value="P:DNA repair"/>
    <property type="evidence" value="ECO:0007669"/>
    <property type="project" value="UniProtKB-ARBA"/>
</dbReference>
<evidence type="ECO:0000259" key="10">
    <source>
        <dbReference type="Pfam" id="PF04042"/>
    </source>
</evidence>
<dbReference type="FunFam" id="3.60.21.50:FF:000002">
    <property type="entry name" value="DNA polymerase delta small subunit"/>
    <property type="match status" value="1"/>
</dbReference>